<dbReference type="EMBL" id="JAGSPA010000001">
    <property type="protein sequence ID" value="MBV7255747.1"/>
    <property type="molecule type" value="Genomic_DNA"/>
</dbReference>
<comment type="caution">
    <text evidence="1">The sequence shown here is derived from an EMBL/GenBank/DDBJ whole genome shotgun (WGS) entry which is preliminary data.</text>
</comment>
<proteinExistence type="predicted"/>
<dbReference type="Pfam" id="PF07372">
    <property type="entry name" value="DUF1491"/>
    <property type="match status" value="1"/>
</dbReference>
<organism evidence="1 2">
    <name type="scientific">Pacificimonas pallii</name>
    <dbReference type="NCBI Taxonomy" id="2827236"/>
    <lineage>
        <taxon>Bacteria</taxon>
        <taxon>Pseudomonadati</taxon>
        <taxon>Pseudomonadota</taxon>
        <taxon>Alphaproteobacteria</taxon>
        <taxon>Sphingomonadales</taxon>
        <taxon>Sphingosinicellaceae</taxon>
        <taxon>Pacificimonas</taxon>
    </lineage>
</organism>
<dbReference type="InterPro" id="IPR009964">
    <property type="entry name" value="DUF1491"/>
</dbReference>
<protein>
    <submittedName>
        <fullName evidence="1">DUF1491 family protein</fullName>
    </submittedName>
</protein>
<name>A0ABS6SBF6_9SPHN</name>
<reference evidence="1 2" key="1">
    <citation type="submission" date="2021-04" db="EMBL/GenBank/DDBJ databases">
        <authorList>
            <person name="Pira H."/>
            <person name="Risdian C."/>
            <person name="Wink J."/>
        </authorList>
    </citation>
    <scope>NUCLEOTIDE SEQUENCE [LARGE SCALE GENOMIC DNA]</scope>
    <source>
        <strain evidence="1 2">WHA3</strain>
    </source>
</reference>
<accession>A0ABS6SBF6</accession>
<dbReference type="Proteomes" id="UP000722336">
    <property type="component" value="Unassembled WGS sequence"/>
</dbReference>
<evidence type="ECO:0000313" key="1">
    <source>
        <dbReference type="EMBL" id="MBV7255747.1"/>
    </source>
</evidence>
<evidence type="ECO:0000313" key="2">
    <source>
        <dbReference type="Proteomes" id="UP000722336"/>
    </source>
</evidence>
<keyword evidence="2" id="KW-1185">Reference proteome</keyword>
<gene>
    <name evidence="1" type="ORF">KCG44_02990</name>
</gene>
<sequence>MDGLRRNVTTNGGFATIIAKGEPVAGAVILILRGRDSHVSAWARTNLGDGTVDWRALVENEPEDSKKLEETLEKQRRYDPDLWLIELDIPDPAQFIADLASVS</sequence>